<evidence type="ECO:0000256" key="3">
    <source>
        <dbReference type="ARBA" id="ARBA00004762"/>
    </source>
</evidence>
<comment type="subunit">
    <text evidence="5 14 15">Homodimer.</text>
</comment>
<comment type="pathway">
    <text evidence="3 14 15">Amino-acid biosynthesis; L-leucine biosynthesis; L-leucine from 3-methyl-2-oxobutanoate: step 3/4.</text>
</comment>
<feature type="site" description="Important for catalysis" evidence="14">
    <location>
        <position position="192"/>
    </location>
</feature>
<evidence type="ECO:0000256" key="6">
    <source>
        <dbReference type="ARBA" id="ARBA00022430"/>
    </source>
</evidence>
<dbReference type="PROSITE" id="PS00470">
    <property type="entry name" value="IDH_IMDH"/>
    <property type="match status" value="1"/>
</dbReference>
<dbReference type="SMART" id="SM01329">
    <property type="entry name" value="Iso_dh"/>
    <property type="match status" value="1"/>
</dbReference>
<dbReference type="GO" id="GO:0005829">
    <property type="term" value="C:cytosol"/>
    <property type="evidence" value="ECO:0007669"/>
    <property type="project" value="TreeGrafter"/>
</dbReference>
<dbReference type="EMBL" id="JGYD01000026">
    <property type="protein sequence ID" value="KSV16379.1"/>
    <property type="molecule type" value="Genomic_DNA"/>
</dbReference>
<keyword evidence="8 14" id="KW-0479">Metal-binding</keyword>
<dbReference type="GO" id="GO:0051287">
    <property type="term" value="F:NAD binding"/>
    <property type="evidence" value="ECO:0007669"/>
    <property type="project" value="InterPro"/>
</dbReference>
<dbReference type="GO" id="GO:0003862">
    <property type="term" value="F:3-isopropylmalate dehydrogenase activity"/>
    <property type="evidence" value="ECO:0007669"/>
    <property type="project" value="UniProtKB-UniRule"/>
</dbReference>
<dbReference type="SUPFAM" id="SSF53659">
    <property type="entry name" value="Isocitrate/Isopropylmalate dehydrogenase-like"/>
    <property type="match status" value="1"/>
</dbReference>
<dbReference type="GO" id="GO:0000287">
    <property type="term" value="F:magnesium ion binding"/>
    <property type="evidence" value="ECO:0007669"/>
    <property type="project" value="InterPro"/>
</dbReference>
<dbReference type="PATRIC" id="fig|61435.5.peg.775"/>
<dbReference type="Proteomes" id="UP000053577">
    <property type="component" value="Unassembled WGS sequence"/>
</dbReference>
<evidence type="ECO:0000256" key="1">
    <source>
        <dbReference type="ARBA" id="ARBA00000624"/>
    </source>
</evidence>
<evidence type="ECO:0000256" key="12">
    <source>
        <dbReference type="ARBA" id="ARBA00023211"/>
    </source>
</evidence>
<dbReference type="AlphaFoldDB" id="A0A0V8LXU1"/>
<keyword evidence="12 14" id="KW-0464">Manganese</keyword>
<keyword evidence="13 14" id="KW-0100">Branched-chain amino acid biosynthesis</keyword>
<feature type="binding site" evidence="14">
    <location>
        <position position="224"/>
    </location>
    <ligand>
        <name>Mg(2+)</name>
        <dbReference type="ChEBI" id="CHEBI:18420"/>
    </ligand>
</feature>
<gene>
    <name evidence="14" type="primary">leuB</name>
    <name evidence="17" type="ORF">DA01_03865</name>
</gene>
<dbReference type="Pfam" id="PF00180">
    <property type="entry name" value="Iso_dh"/>
    <property type="match status" value="1"/>
</dbReference>
<comment type="subcellular location">
    <subcellularLocation>
        <location evidence="14">Cytoplasm</location>
    </subcellularLocation>
</comment>
<dbReference type="Gene3D" id="3.40.718.10">
    <property type="entry name" value="Isopropylmalate Dehydrogenase"/>
    <property type="match status" value="1"/>
</dbReference>
<dbReference type="EC" id="1.1.1.85" evidence="14"/>
<evidence type="ECO:0000256" key="4">
    <source>
        <dbReference type="ARBA" id="ARBA00008319"/>
    </source>
</evidence>
<dbReference type="RefSeq" id="WP_058292790.1">
    <property type="nucleotide sequence ID" value="NZ_JGYD01000026.1"/>
</dbReference>
<dbReference type="PANTHER" id="PTHR42979:SF1">
    <property type="entry name" value="3-ISOPROPYLMALATE DEHYDROGENASE"/>
    <property type="match status" value="1"/>
</dbReference>
<evidence type="ECO:0000256" key="5">
    <source>
        <dbReference type="ARBA" id="ARBA00011738"/>
    </source>
</evidence>
<comment type="caution">
    <text evidence="17">The sequence shown here is derived from an EMBL/GenBank/DDBJ whole genome shotgun (WGS) entry which is preliminary data.</text>
</comment>
<evidence type="ECO:0000313" key="17">
    <source>
        <dbReference type="EMBL" id="KSV16379.1"/>
    </source>
</evidence>
<protein>
    <recommendedName>
        <fullName evidence="14">3-isopropylmalate dehydrogenase</fullName>
        <ecNumber evidence="14">1.1.1.85</ecNumber>
    </recommendedName>
    <alternativeName>
        <fullName evidence="14">3-IPM-DH</fullName>
    </alternativeName>
    <alternativeName>
        <fullName evidence="14">Beta-IPM dehydrogenase</fullName>
        <shortName evidence="14">IMDH</shortName>
    </alternativeName>
</protein>
<feature type="binding site" evidence="14">
    <location>
        <position position="252"/>
    </location>
    <ligand>
        <name>Mg(2+)</name>
        <dbReference type="ChEBI" id="CHEBI:18420"/>
    </ligand>
</feature>
<evidence type="ECO:0000256" key="10">
    <source>
        <dbReference type="ARBA" id="ARBA00023002"/>
    </source>
</evidence>
<dbReference type="FunFam" id="3.40.718.10:FF:000006">
    <property type="entry name" value="3-isopropylmalate dehydrogenase"/>
    <property type="match status" value="1"/>
</dbReference>
<reference evidence="17 18" key="1">
    <citation type="journal article" date="2015" name="Sci. Rep.">
        <title>A comparative genomics and reductive dehalogenase gene transcription study of two chloroethene-respiring bacteria, Dehalococcoides mccartyi strains MB and 11a.</title>
        <authorList>
            <person name="Low A."/>
            <person name="Shen Z."/>
            <person name="Cheng D."/>
            <person name="Rogers M.J."/>
            <person name="Lee P.K."/>
            <person name="He J."/>
        </authorList>
    </citation>
    <scope>NUCLEOTIDE SEQUENCE [LARGE SCALE GENOMIC DNA]</scope>
    <source>
        <strain evidence="17 18">MB</strain>
    </source>
</reference>
<name>A0A0V8LXU1_9CHLR</name>
<evidence type="ECO:0000313" key="18">
    <source>
        <dbReference type="Proteomes" id="UP000053577"/>
    </source>
</evidence>
<dbReference type="InterPro" id="IPR004429">
    <property type="entry name" value="Isopropylmalate_DH"/>
</dbReference>
<keyword evidence="6 14" id="KW-0432">Leucine biosynthesis</keyword>
<keyword evidence="14" id="KW-0963">Cytoplasm</keyword>
<dbReference type="GO" id="GO:0009098">
    <property type="term" value="P:L-leucine biosynthetic process"/>
    <property type="evidence" value="ECO:0007669"/>
    <property type="project" value="UniProtKB-UniRule"/>
</dbReference>
<dbReference type="InterPro" id="IPR019818">
    <property type="entry name" value="IsoCit/isopropylmalate_DH_CS"/>
</dbReference>
<feature type="binding site" evidence="14">
    <location>
        <position position="106"/>
    </location>
    <ligand>
        <name>substrate</name>
    </ligand>
</feature>
<keyword evidence="10 14" id="KW-0560">Oxidoreductase</keyword>
<dbReference type="InterPro" id="IPR024084">
    <property type="entry name" value="IsoPropMal-DH-like_dom"/>
</dbReference>
<comment type="function">
    <text evidence="14 15">Catalyzes the oxidation of 3-carboxy-2-hydroxy-4-methylpentanoate (3-isopropylmalate) to 3-carboxy-4-methyl-2-oxopentanoate. The product decarboxylates to 4-methyl-2 oxopentanoate.</text>
</comment>
<feature type="binding site" evidence="14">
    <location>
        <begin position="288"/>
        <end position="300"/>
    </location>
    <ligand>
        <name>NAD(+)</name>
        <dbReference type="ChEBI" id="CHEBI:57540"/>
    </ligand>
</feature>
<feature type="binding site" evidence="14">
    <location>
        <position position="96"/>
    </location>
    <ligand>
        <name>substrate</name>
    </ligand>
</feature>
<comment type="catalytic activity">
    <reaction evidence="1 14 15">
        <text>(2R,3S)-3-isopropylmalate + NAD(+) = 4-methyl-2-oxopentanoate + CO2 + NADH</text>
        <dbReference type="Rhea" id="RHEA:32271"/>
        <dbReference type="ChEBI" id="CHEBI:16526"/>
        <dbReference type="ChEBI" id="CHEBI:17865"/>
        <dbReference type="ChEBI" id="CHEBI:35121"/>
        <dbReference type="ChEBI" id="CHEBI:57540"/>
        <dbReference type="ChEBI" id="CHEBI:57945"/>
        <dbReference type="EC" id="1.1.1.85"/>
    </reaction>
</comment>
<evidence type="ECO:0000256" key="8">
    <source>
        <dbReference type="ARBA" id="ARBA00022723"/>
    </source>
</evidence>
<evidence type="ECO:0000256" key="2">
    <source>
        <dbReference type="ARBA" id="ARBA00001936"/>
    </source>
</evidence>
<keyword evidence="7 14" id="KW-0028">Amino-acid biosynthesis</keyword>
<dbReference type="OrthoDB" id="9806254at2"/>
<sequence length="365" mass="39379">MDFKLTVLPGDGIGPEVMDEGLKVLNAVAKKYKHSFEYQYGLIGGCCIDKEGVALSPETLAMCKKSDAVLLAAVGDPRFDDPKLPVHPEDGLLALRRGLGLFANIRPVKVAPSLVNSAPIKAEIVKGTDFIFIRELTGGVYFAKPKKRWTTPSGIRKATDSMTYSEKEIERIVRVGFELARSRKKKLVSVDKANVLLSSRLWRQIVIEIAKDYPDVTVEHILVDACAMKLILAPTYFDVIVTENMFGDILTDEASMLAGSMGMLPSASLAGIPAKGTKTFGLYEPIHGSAPTIAKQNIANPIATILSIAMMLRYSCGLETEAAEIEAAVDKVLAAGYATIDIFKEGNTRLGTAEMGSQIAKIIGG</sequence>
<feature type="binding site" evidence="14">
    <location>
        <position position="248"/>
    </location>
    <ligand>
        <name>Mg(2+)</name>
        <dbReference type="ChEBI" id="CHEBI:18420"/>
    </ligand>
</feature>
<dbReference type="UniPathway" id="UPA00048">
    <property type="reaction ID" value="UER00072"/>
</dbReference>
<comment type="caution">
    <text evidence="14">Lacks conserved residue(s) required for the propagation of feature annotation.</text>
</comment>
<dbReference type="eggNOG" id="COG0473">
    <property type="taxonomic scope" value="Bacteria"/>
</dbReference>
<accession>A0A0V8LXU1</accession>
<feature type="binding site" evidence="14">
    <location>
        <position position="224"/>
    </location>
    <ligand>
        <name>substrate</name>
    </ligand>
</feature>
<comment type="cofactor">
    <cofactor evidence="2">
        <name>Mn(2+)</name>
        <dbReference type="ChEBI" id="CHEBI:29035"/>
    </cofactor>
</comment>
<keyword evidence="11 14" id="KW-0520">NAD</keyword>
<evidence type="ECO:0000256" key="14">
    <source>
        <dbReference type="HAMAP-Rule" id="MF_01033"/>
    </source>
</evidence>
<dbReference type="NCBIfam" id="TIGR00169">
    <property type="entry name" value="leuB"/>
    <property type="match status" value="1"/>
</dbReference>
<evidence type="ECO:0000256" key="9">
    <source>
        <dbReference type="ARBA" id="ARBA00022842"/>
    </source>
</evidence>
<organism evidence="17 18">
    <name type="scientific">Dehalococcoides mccartyi</name>
    <dbReference type="NCBI Taxonomy" id="61435"/>
    <lineage>
        <taxon>Bacteria</taxon>
        <taxon>Bacillati</taxon>
        <taxon>Chloroflexota</taxon>
        <taxon>Dehalococcoidia</taxon>
        <taxon>Dehalococcoidales</taxon>
        <taxon>Dehalococcoidaceae</taxon>
        <taxon>Dehalococcoides</taxon>
    </lineage>
</organism>
<feature type="domain" description="Isopropylmalate dehydrogenase-like" evidence="16">
    <location>
        <begin position="4"/>
        <end position="359"/>
    </location>
</feature>
<proteinExistence type="inferred from homology"/>
<evidence type="ECO:0000256" key="13">
    <source>
        <dbReference type="ARBA" id="ARBA00023304"/>
    </source>
</evidence>
<comment type="similarity">
    <text evidence="4 14">Belongs to the isocitrate and isopropylmalate dehydrogenases family. LeuB type 1 subfamily.</text>
</comment>
<evidence type="ECO:0000256" key="11">
    <source>
        <dbReference type="ARBA" id="ARBA00023027"/>
    </source>
</evidence>
<feature type="binding site" evidence="14">
    <location>
        <position position="134"/>
    </location>
    <ligand>
        <name>substrate</name>
    </ligand>
</feature>
<dbReference type="PANTHER" id="PTHR42979">
    <property type="entry name" value="3-ISOPROPYLMALATE DEHYDROGENASE"/>
    <property type="match status" value="1"/>
</dbReference>
<comment type="cofactor">
    <cofactor evidence="14 15">
        <name>Mg(2+)</name>
        <dbReference type="ChEBI" id="CHEBI:18420"/>
    </cofactor>
    <cofactor evidence="14 15">
        <name>Mn(2+)</name>
        <dbReference type="ChEBI" id="CHEBI:29035"/>
    </cofactor>
    <text evidence="14 15">Binds 1 Mg(2+) or Mn(2+) ion per subunit.</text>
</comment>
<dbReference type="HAMAP" id="MF_01033">
    <property type="entry name" value="LeuB_type1"/>
    <property type="match status" value="1"/>
</dbReference>
<keyword evidence="9 14" id="KW-0460">Magnesium</keyword>
<evidence type="ECO:0000256" key="15">
    <source>
        <dbReference type="RuleBase" id="RU004445"/>
    </source>
</evidence>
<evidence type="ECO:0000259" key="16">
    <source>
        <dbReference type="SMART" id="SM01329"/>
    </source>
</evidence>
<feature type="site" description="Important for catalysis" evidence="14">
    <location>
        <position position="141"/>
    </location>
</feature>
<evidence type="ECO:0000256" key="7">
    <source>
        <dbReference type="ARBA" id="ARBA00022605"/>
    </source>
</evidence>